<dbReference type="EMBL" id="SNYW01000010">
    <property type="protein sequence ID" value="TDQ81008.1"/>
    <property type="molecule type" value="Genomic_DNA"/>
</dbReference>
<dbReference type="InterPro" id="IPR054399">
    <property type="entry name" value="Fervidolysin-like_N_prodom"/>
</dbReference>
<evidence type="ECO:0000313" key="3">
    <source>
        <dbReference type="Proteomes" id="UP000295783"/>
    </source>
</evidence>
<dbReference type="Pfam" id="PF22148">
    <property type="entry name" value="Fervidolysin_NPro-like"/>
    <property type="match status" value="1"/>
</dbReference>
<comment type="caution">
    <text evidence="2">The sequence shown here is derived from an EMBL/GenBank/DDBJ whole genome shotgun (WGS) entry which is preliminary data.</text>
</comment>
<dbReference type="Gene3D" id="1.10.10.1320">
    <property type="entry name" value="Anti-sigma factor, zinc-finger domain"/>
    <property type="match status" value="1"/>
</dbReference>
<sequence length="234" mass="24998">MNAEQGQDQNRISLDEAQEILPWYLTGRASRAEAAAIEGLLKESAELRNQLDAAKQQRQAVIDGGAATGEPSDATLTRLLQQIETTRQRRFAAVEEPGFFARLFGPRPLMKFALACACLLVVAQGALLYRSGALPFVSTPEGEPAGQATYATAAATGEVPEMAEALGAELLVAFRPEVTAAQITQILTELDASVIDGPKPGLTFVLRLATGVDVNEAIARLQSRPDLIATAQRR</sequence>
<evidence type="ECO:0000259" key="1">
    <source>
        <dbReference type="Pfam" id="PF22148"/>
    </source>
</evidence>
<organism evidence="2 3">
    <name type="scientific">Dongia mobilis</name>
    <dbReference type="NCBI Taxonomy" id="578943"/>
    <lineage>
        <taxon>Bacteria</taxon>
        <taxon>Pseudomonadati</taxon>
        <taxon>Pseudomonadota</taxon>
        <taxon>Alphaproteobacteria</taxon>
        <taxon>Rhodospirillales</taxon>
        <taxon>Dongiaceae</taxon>
        <taxon>Dongia</taxon>
    </lineage>
</organism>
<reference evidence="2 3" key="1">
    <citation type="submission" date="2019-03" db="EMBL/GenBank/DDBJ databases">
        <title>Genomic Encyclopedia of Type Strains, Phase III (KMG-III): the genomes of soil and plant-associated and newly described type strains.</title>
        <authorList>
            <person name="Whitman W."/>
        </authorList>
    </citation>
    <scope>NUCLEOTIDE SEQUENCE [LARGE SCALE GENOMIC DNA]</scope>
    <source>
        <strain evidence="2 3">CGMCC 1.7660</strain>
    </source>
</reference>
<accession>A0A4R6WQT4</accession>
<keyword evidence="3" id="KW-1185">Reference proteome</keyword>
<feature type="domain" description="Fervidolysin-like N-terminal prodomain" evidence="1">
    <location>
        <begin position="169"/>
        <end position="226"/>
    </location>
</feature>
<dbReference type="RefSeq" id="WP_133614337.1">
    <property type="nucleotide sequence ID" value="NZ_SNYW01000010.1"/>
</dbReference>
<proteinExistence type="predicted"/>
<gene>
    <name evidence="2" type="ORF">A8950_2878</name>
</gene>
<evidence type="ECO:0000313" key="2">
    <source>
        <dbReference type="EMBL" id="TDQ81008.1"/>
    </source>
</evidence>
<dbReference type="AlphaFoldDB" id="A0A4R6WQT4"/>
<dbReference type="Proteomes" id="UP000295783">
    <property type="component" value="Unassembled WGS sequence"/>
</dbReference>
<dbReference type="InterPro" id="IPR041916">
    <property type="entry name" value="Anti_sigma_zinc_sf"/>
</dbReference>
<dbReference type="OrthoDB" id="5702699at2"/>
<protein>
    <recommendedName>
        <fullName evidence="1">Fervidolysin-like N-terminal prodomain domain-containing protein</fullName>
    </recommendedName>
</protein>
<name>A0A4R6WQT4_9PROT</name>